<dbReference type="PANTHER" id="PTHR31157:SF1">
    <property type="entry name" value="SCP DOMAIN-CONTAINING PROTEIN"/>
    <property type="match status" value="1"/>
</dbReference>
<evidence type="ECO:0000313" key="3">
    <source>
        <dbReference type="EMBL" id="PIZ46192.1"/>
    </source>
</evidence>
<feature type="transmembrane region" description="Helical" evidence="1">
    <location>
        <begin position="48"/>
        <end position="67"/>
    </location>
</feature>
<protein>
    <recommendedName>
        <fullName evidence="2">SCP domain-containing protein</fullName>
    </recommendedName>
</protein>
<organism evidence="3 4">
    <name type="scientific">candidate division WWE3 bacterium CG_4_10_14_0_2_um_filter_41_14</name>
    <dbReference type="NCBI Taxonomy" id="1975072"/>
    <lineage>
        <taxon>Bacteria</taxon>
        <taxon>Katanobacteria</taxon>
    </lineage>
</organism>
<evidence type="ECO:0000256" key="1">
    <source>
        <dbReference type="SAM" id="Phobius"/>
    </source>
</evidence>
<comment type="caution">
    <text evidence="3">The sequence shown here is derived from an EMBL/GenBank/DDBJ whole genome shotgun (WGS) entry which is preliminary data.</text>
</comment>
<dbReference type="Gene3D" id="3.40.33.10">
    <property type="entry name" value="CAP"/>
    <property type="match status" value="1"/>
</dbReference>
<feature type="transmembrane region" description="Helical" evidence="1">
    <location>
        <begin position="362"/>
        <end position="380"/>
    </location>
</feature>
<dbReference type="SUPFAM" id="SSF55797">
    <property type="entry name" value="PR-1-like"/>
    <property type="match status" value="1"/>
</dbReference>
<sequence>MANQFAHPVWLTKIKPYSIIIYIMNKLLRYFLPHEKNDHRPRATRHPGIITILIMLLTVQTSMNVFFSTNPMILGFATSIYQDELISQTNSERAQASLSTLIHNPKLDQAAQLKALDMFEADYWAHVSPTGVEPWHWFSVVGYDYQTAGENLARDFDTSAGVVSAWMASPSHRENILFPSFTEIGIAVVNGNLNGEDTTLVVQMFGTPTPTQQLAVVVQPTQPQPTPTTVIPTAIPTANISAPTPTPFVSVNTPTPIVHITPEATITTEPTTTPEPTPTNIPELAVNRTNTNGTVLGPLSGHTSNPPTSTLLSANIAALTNIESFGLSRLFTMLIVGTLIGLYASDDFIARRKGLKRINAHRIVHVGILIIAFLGIWYGAGGMIL</sequence>
<proteinExistence type="predicted"/>
<dbReference type="InterPro" id="IPR035940">
    <property type="entry name" value="CAP_sf"/>
</dbReference>
<feature type="transmembrane region" description="Helical" evidence="1">
    <location>
        <begin position="330"/>
        <end position="350"/>
    </location>
</feature>
<keyword evidence="1" id="KW-1133">Transmembrane helix</keyword>
<reference evidence="4" key="1">
    <citation type="submission" date="2017-09" db="EMBL/GenBank/DDBJ databases">
        <title>Depth-based differentiation of microbial function through sediment-hosted aquifers and enrichment of novel symbionts in the deep terrestrial subsurface.</title>
        <authorList>
            <person name="Probst A.J."/>
            <person name="Ladd B."/>
            <person name="Jarett J.K."/>
            <person name="Geller-Mcgrath D.E."/>
            <person name="Sieber C.M.K."/>
            <person name="Emerson J.B."/>
            <person name="Anantharaman K."/>
            <person name="Thomas B.C."/>
            <person name="Malmstrom R."/>
            <person name="Stieglmeier M."/>
            <person name="Klingl A."/>
            <person name="Woyke T."/>
            <person name="Ryan C.M."/>
            <person name="Banfield J.F."/>
        </authorList>
    </citation>
    <scope>NUCLEOTIDE SEQUENCE [LARGE SCALE GENOMIC DNA]</scope>
</reference>
<gene>
    <name evidence="3" type="ORF">COY32_03885</name>
</gene>
<accession>A0A2M7TII7</accession>
<keyword evidence="1" id="KW-0812">Transmembrane</keyword>
<dbReference type="Pfam" id="PF00188">
    <property type="entry name" value="CAP"/>
    <property type="match status" value="1"/>
</dbReference>
<dbReference type="AlphaFoldDB" id="A0A2M7TII7"/>
<name>A0A2M7TII7_UNCKA</name>
<dbReference type="Proteomes" id="UP000228920">
    <property type="component" value="Unassembled WGS sequence"/>
</dbReference>
<dbReference type="CDD" id="cd05379">
    <property type="entry name" value="CAP_bacterial"/>
    <property type="match status" value="1"/>
</dbReference>
<feature type="domain" description="SCP" evidence="2">
    <location>
        <begin position="88"/>
        <end position="204"/>
    </location>
</feature>
<evidence type="ECO:0000259" key="2">
    <source>
        <dbReference type="Pfam" id="PF00188"/>
    </source>
</evidence>
<keyword evidence="1" id="KW-0472">Membrane</keyword>
<evidence type="ECO:0000313" key="4">
    <source>
        <dbReference type="Proteomes" id="UP000228920"/>
    </source>
</evidence>
<dbReference type="PANTHER" id="PTHR31157">
    <property type="entry name" value="SCP DOMAIN-CONTAINING PROTEIN"/>
    <property type="match status" value="1"/>
</dbReference>
<dbReference type="EMBL" id="PFNL01000110">
    <property type="protein sequence ID" value="PIZ46192.1"/>
    <property type="molecule type" value="Genomic_DNA"/>
</dbReference>
<dbReference type="InterPro" id="IPR014044">
    <property type="entry name" value="CAP_dom"/>
</dbReference>